<dbReference type="EMBL" id="JH005366">
    <property type="protein sequence ID" value="EGW06783.1"/>
    <property type="molecule type" value="Genomic_DNA"/>
</dbReference>
<sequence>MTELENFTIQLQSVTYEQIELRGILDNYINKDLNNRLKSFEMLKREHKQVMSDMQNLPMEISEALIQCKRLIEENESYIFLNSLVLRDLTPLRKNADVLRLENRKLLEEQLGLQEACEEVKKLFKEVHEKIHDPCAEQHQEQESLDESLKNLLKQKEQMDLTENVQPHFSVSEMRSDNLQSEQEQATTQDESLLQTELLQQEH</sequence>
<dbReference type="Pfam" id="PF04822">
    <property type="entry name" value="Takusan"/>
    <property type="match status" value="1"/>
</dbReference>
<feature type="region of interest" description="Disordered" evidence="1">
    <location>
        <begin position="163"/>
        <end position="203"/>
    </location>
</feature>
<accession>G3IN26</accession>
<evidence type="ECO:0000313" key="3">
    <source>
        <dbReference type="EMBL" id="EGW06783.1"/>
    </source>
</evidence>
<evidence type="ECO:0000259" key="2">
    <source>
        <dbReference type="Pfam" id="PF04822"/>
    </source>
</evidence>
<organism evidence="3 4">
    <name type="scientific">Cricetulus griseus</name>
    <name type="common">Chinese hamster</name>
    <name type="synonym">Cricetulus barabensis griseus</name>
    <dbReference type="NCBI Taxonomy" id="10029"/>
    <lineage>
        <taxon>Eukaryota</taxon>
        <taxon>Metazoa</taxon>
        <taxon>Chordata</taxon>
        <taxon>Craniata</taxon>
        <taxon>Vertebrata</taxon>
        <taxon>Euteleostomi</taxon>
        <taxon>Mammalia</taxon>
        <taxon>Eutheria</taxon>
        <taxon>Euarchontoglires</taxon>
        <taxon>Glires</taxon>
        <taxon>Rodentia</taxon>
        <taxon>Myomorpha</taxon>
        <taxon>Muroidea</taxon>
        <taxon>Cricetidae</taxon>
        <taxon>Cricetinae</taxon>
        <taxon>Cricetulus</taxon>
    </lineage>
</organism>
<reference evidence="4" key="1">
    <citation type="journal article" date="2011" name="Nat. Biotechnol.">
        <title>The genomic sequence of the Chinese hamster ovary (CHO)-K1 cell line.</title>
        <authorList>
            <person name="Xu X."/>
            <person name="Nagarajan H."/>
            <person name="Lewis N.E."/>
            <person name="Pan S."/>
            <person name="Cai Z."/>
            <person name="Liu X."/>
            <person name="Chen W."/>
            <person name="Xie M."/>
            <person name="Wang W."/>
            <person name="Hammond S."/>
            <person name="Andersen M.R."/>
            <person name="Neff N."/>
            <person name="Passarelli B."/>
            <person name="Koh W."/>
            <person name="Fan H.C."/>
            <person name="Wang J."/>
            <person name="Gui Y."/>
            <person name="Lee K.H."/>
            <person name="Betenbaugh M.J."/>
            <person name="Quake S.R."/>
            <person name="Famili I."/>
            <person name="Palsson B.O."/>
            <person name="Wang J."/>
        </authorList>
    </citation>
    <scope>NUCLEOTIDE SEQUENCE [LARGE SCALE GENOMIC DNA]</scope>
    <source>
        <strain evidence="4">CHO K1 cell line</strain>
    </source>
</reference>
<name>G3IN26_CRIGR</name>
<dbReference type="AlphaFoldDB" id="G3IN26"/>
<evidence type="ECO:0000313" key="4">
    <source>
        <dbReference type="Proteomes" id="UP000001075"/>
    </source>
</evidence>
<proteinExistence type="predicted"/>
<dbReference type="PANTHER" id="PTHR21558">
    <property type="entry name" value="SPEER/SPETEX"/>
    <property type="match status" value="1"/>
</dbReference>
<evidence type="ECO:0000256" key="1">
    <source>
        <dbReference type="SAM" id="MobiDB-lite"/>
    </source>
</evidence>
<feature type="compositionally biased region" description="Polar residues" evidence="1">
    <location>
        <begin position="177"/>
        <end position="186"/>
    </location>
</feature>
<gene>
    <name evidence="3" type="ORF">I79_025338</name>
</gene>
<dbReference type="STRING" id="10029.G3IN26"/>
<dbReference type="InParanoid" id="G3IN26"/>
<dbReference type="InterPro" id="IPR006907">
    <property type="entry name" value="DLG5_N"/>
</dbReference>
<feature type="domain" description="Disks large homolog 5 N-terminal" evidence="2">
    <location>
        <begin position="2"/>
        <end position="65"/>
    </location>
</feature>
<feature type="compositionally biased region" description="Low complexity" evidence="1">
    <location>
        <begin position="187"/>
        <end position="203"/>
    </location>
</feature>
<protein>
    <submittedName>
        <fullName evidence="3">Disks large-like 5</fullName>
    </submittedName>
</protein>
<dbReference type="Proteomes" id="UP000001075">
    <property type="component" value="Unassembled WGS sequence"/>
</dbReference>